<dbReference type="InterPro" id="IPR025157">
    <property type="entry name" value="Hemagglutinin_rpt"/>
</dbReference>
<evidence type="ECO:0000313" key="4">
    <source>
        <dbReference type="Proteomes" id="UP000268230"/>
    </source>
</evidence>
<dbReference type="InterPro" id="IPR012334">
    <property type="entry name" value="Pectin_lyas_fold"/>
</dbReference>
<dbReference type="EMBL" id="CP034338">
    <property type="protein sequence ID" value="AZL69033.1"/>
    <property type="molecule type" value="Genomic_DNA"/>
</dbReference>
<protein>
    <submittedName>
        <fullName evidence="3">Filamentous hemagglutinin N-terminal domain-containing protein</fullName>
    </submittedName>
</protein>
<dbReference type="Proteomes" id="UP000268230">
    <property type="component" value="Chromosome"/>
</dbReference>
<dbReference type="OrthoDB" id="2664633at2"/>
<dbReference type="InterPro" id="IPR011050">
    <property type="entry name" value="Pectin_lyase_fold/virulence"/>
</dbReference>
<dbReference type="Pfam" id="PF05860">
    <property type="entry name" value="TPS"/>
    <property type="match status" value="1"/>
</dbReference>
<feature type="compositionally biased region" description="Gly residues" evidence="1">
    <location>
        <begin position="2302"/>
        <end position="2313"/>
    </location>
</feature>
<name>A0A3Q8U175_9PSED</name>
<dbReference type="Pfam" id="PF13332">
    <property type="entry name" value="Fil_haemagg_2"/>
    <property type="match status" value="2"/>
</dbReference>
<feature type="domain" description="Filamentous haemagglutinin FhaB/tRNA nuclease CdiA-like TPS" evidence="2">
    <location>
        <begin position="64"/>
        <end position="185"/>
    </location>
</feature>
<organism evidence="3 4">
    <name type="scientific">Pseudomonas entomophila</name>
    <dbReference type="NCBI Taxonomy" id="312306"/>
    <lineage>
        <taxon>Bacteria</taxon>
        <taxon>Pseudomonadati</taxon>
        <taxon>Pseudomonadota</taxon>
        <taxon>Gammaproteobacteria</taxon>
        <taxon>Pseudomonadales</taxon>
        <taxon>Pseudomonadaceae</taxon>
        <taxon>Pseudomonas</taxon>
    </lineage>
</organism>
<reference evidence="3 4" key="1">
    <citation type="submission" date="2018-12" db="EMBL/GenBank/DDBJ databases">
        <authorList>
            <person name="Li S."/>
            <person name="Yang R."/>
            <person name="Chen G."/>
            <person name="Zou L."/>
            <person name="Zhang C."/>
            <person name="Chen Y."/>
            <person name="Liu Z."/>
            <person name="Li Y."/>
            <person name="Yan Y."/>
            <person name="Huang M."/>
            <person name="Chen T."/>
        </authorList>
    </citation>
    <scope>NUCLEOTIDE SEQUENCE [LARGE SCALE GENOMIC DNA]</scope>
    <source>
        <strain evidence="3 4">1257</strain>
    </source>
</reference>
<dbReference type="SUPFAM" id="SSF51126">
    <property type="entry name" value="Pectin lyase-like"/>
    <property type="match status" value="1"/>
</dbReference>
<dbReference type="InterPro" id="IPR008638">
    <property type="entry name" value="FhaB/CdiA-like_TPS"/>
</dbReference>
<dbReference type="Pfam" id="PF04830">
    <property type="entry name" value="DUF637"/>
    <property type="match status" value="1"/>
</dbReference>
<dbReference type="GO" id="GO:0003824">
    <property type="term" value="F:catalytic activity"/>
    <property type="evidence" value="ECO:0007669"/>
    <property type="project" value="UniProtKB-ARBA"/>
</dbReference>
<gene>
    <name evidence="3" type="ORF">EJA05_15450</name>
</gene>
<dbReference type="Gene3D" id="2.160.20.10">
    <property type="entry name" value="Single-stranded right-handed beta-helix, Pectin lyase-like"/>
    <property type="match status" value="1"/>
</dbReference>
<dbReference type="InterPro" id="IPR006915">
    <property type="entry name" value="DUF637_hemagglutn_put"/>
</dbReference>
<dbReference type="InterPro" id="IPR010069">
    <property type="entry name" value="CdiA_FHA1_rpt"/>
</dbReference>
<evidence type="ECO:0000313" key="3">
    <source>
        <dbReference type="EMBL" id="AZL69033.1"/>
    </source>
</evidence>
<evidence type="ECO:0000256" key="1">
    <source>
        <dbReference type="SAM" id="MobiDB-lite"/>
    </source>
</evidence>
<dbReference type="NCBIfam" id="TIGR01901">
    <property type="entry name" value="adhes_NPXG"/>
    <property type="match status" value="1"/>
</dbReference>
<dbReference type="InterPro" id="IPR008619">
    <property type="entry name" value="Filamentous_hemagglutn_rpt"/>
</dbReference>
<feature type="region of interest" description="Disordered" evidence="1">
    <location>
        <begin position="2291"/>
        <end position="2313"/>
    </location>
</feature>
<dbReference type="NCBIfam" id="TIGR01731">
    <property type="entry name" value="fil_hemag_20aa"/>
    <property type="match status" value="13"/>
</dbReference>
<evidence type="ECO:0000259" key="2">
    <source>
        <dbReference type="SMART" id="SM00912"/>
    </source>
</evidence>
<dbReference type="Pfam" id="PF05594">
    <property type="entry name" value="Fil_haemagg"/>
    <property type="match status" value="8"/>
</dbReference>
<dbReference type="KEGG" id="pory:EJA05_15450"/>
<dbReference type="SMART" id="SM00912">
    <property type="entry name" value="Haemagg_act"/>
    <property type="match status" value="1"/>
</dbReference>
<accession>A0A3Q8U175</accession>
<sequence length="2414" mass="250631">MDVRQLAFLARQPSAALTRCEHFLGLPKRGLAFILANAMFWQPLLVQAEGLVVSAPGTTLGQAGNGVPIVNIAAPNGSGLSHNQFQDYNVGSQGLILNNAPNRTQPTELGGIILGNPNLKGGAASVILNEVTGNSPSQLRGYTEVAGQSAHVIVANPYGITCNGCGFINTPRVTLTTGKPVIEKGRVERYQVDGGSVNFEGNGFRAGKVEQFDVITRSARINAEIHAKKLNVITGRNDVKADDLTAVARAADGSQAPELAIDSSALGGMYAGAIRLVGTEKGVGVRLAGNMATSAGNIQIDANGKLTMAQVVSSGAVKVNADSVQLDGPVYAGRDLTIKAQGDLDSQKSLAAHDSIRLESGGRLNNGGSIDAGVNLDGSRNAAGDVTLTADQVTNRGSVIASRKIGVGATQTLDNQGASLVASEVDVSAARIDNRKGAITASGGTATVHAKEQLDNREGKVLAGTSLLLTGGEVLNQGGALIADNLTAHLTSLDNSLQGRVSAENGKLEIIASDDLNNQGGRLQSTTGAIAIEAANIDNRGGVVVGKQVQLAAEQGQIDNRGGQVLGTQVKLQAADIDNREQGKVLAGSEGLEVVAAAVQNQQGALLAEDAALVLRMGDEGELHNQGGSIKGANVEITAASLDNSALEGTLGLIASLKGNLQLIVKRIDNRAGLVESATGLVVEGERLDNSVEGQLRALGGDSSRIVLSDELDNRSGKVAIGSHGFTLDTASLLNNDGHIEHAGQGVFALDLAALQGSRGQLLGHGMGDWRVGQVEGVGNWQLNGGLAYTSHQGLALAVGERIASAGSLTFDMASLDNAGELITDGDLTLKLAGDLTNTGTLSSLKLIDIGATNLTQDNGRLASGGDIRLTLQGTLDNLGRLVADQALTIEAARINNRGSLGALKSAHLTAADGVYNDQDSVLFSGTGLSVRGDTLSNYYGDIYSGGDLSFAGLDGDKGSLFSNLSGSVESAGNIDIKAIELTNAKAEFKLGKGLVSGSLSWVCGQHCGGGDSFKRGTITITKVLDETPTKNSPSARLVAGKGLTVDAQHIENRYSLMAANGDMTLVADSLLNQGAVSRSGIQIIQRGTPGRIATGYWDQMEFVDVPAFNAAVAGGHFDEAGFNELISRSADDRFSSMSDVTTWSPNGNTVYAATIQAGGQVKLTVANNIQNGSLVDNTLAQLTGSLGDDQTTASRVGGIEIAINPSSPAPQPTKDVTRVEQIGADGSVEVSFVPADFSGSPFVAVDPTALPTFRLPQGDYGMFTQARNPQGRYLIETNPQLTNLKNFFSSDYLLDQLGGFDTQQAWRRLGDGGYETRLVSDAVLAQTGQRFLANGLTSEYEQFRYLMDNAIASKDQLGLTMGVKLSAAQVAALTHDIVWMEEREVEGEKVLAPVLYLAKVDSRDIRGGSLVQGRDVNVLSGNNLVSVGVLRASNDLSVVAGSSIYQGGLVEAGRNLSMLAQDSIRNAMAGDIRGQNVSLTALSGDIVNDRTAILVGEGSGHRTVLDDGAGISATGKLSLNAGRDLTNKSQISSVGDATLKAGRDINLLSVADSSEIHVSRNGGHKYSVNTQVKNLGSSVTSGGGLTIESGRDINVVASTARAGEDLTVSAGRDLYLGSATDEDSVETRTKRGKKRINEEDNHTRQAASEFSAGGKLTVDAKRDVTVVSSNLTAGDDLALKAGKNLQFLAQQNTDHTLYDMQEKGGFGALKLKRDEVTQVTHVGSQVKAGGDVSLTSGGDQRYQVAQLKSGGDLTLDSGGEIVFEGVKDLHDESHTKTNNNALWSSASGKGRTDETLRQTQMQAAGSITIKAVEGLRIDLRQVDQQTVSQTIDAMVAADPQLAWIKAAEQRGDVDWRQVKEVHDSFKYSNSGLGAASAMIIAIVVAYFTAGAVSGLATSVGSSATSVASAAGISTTTATTIGTAASAATTAVASSAASSAAISTINNKGDLGAVFKDLTSSDALRGYLVSGITAGLTAGLFDDWMGTKTGPAGALENGGKVVTTESLSKLEGIGRFAGNQLLQNGTSTVLDRALGGDSSFSDALRSSLANTFAAAGFNWVGDQTSPDKWNLKEGSVAKIGLHAIMGGLAAEAAGGDFKTGALAAGVNEALVGSLSQWYGTMDPEQKKRLLTMNSQVIGVLAAAAQGGDEAALQTGAWVAGTATQYNYLLHEEVEEMLKRQDECLDQKCKEGIREEYAQLDEERNKRLRDTCRQSPELCDVLLTKLLADQPLLQEKVKALKKEGKVEVAVVIGFVVGQSNETAMQEIASALSQESQFKQGLGQVLLGVATGGGGRTPKPSVSQGGGKTGPAGGTGVGSGAKFADQAKLDDHFARHGSDFGAKSSLEYQAQADKFLTASKSAGVLEKTRPNGDIVRYNPGTDEFGVVSSGGSIRTYYKPDPAVHGKGSNLDYFNAQ</sequence>
<proteinExistence type="predicted"/>